<gene>
    <name evidence="1" type="ORF">ATO9_08460</name>
</gene>
<proteinExistence type="predicted"/>
<dbReference type="EMBL" id="AQQX01000003">
    <property type="protein sequence ID" value="KGM48742.1"/>
    <property type="molecule type" value="Genomic_DNA"/>
</dbReference>
<dbReference type="STRING" id="1461694.ATO9_08460"/>
<dbReference type="RefSeq" id="WP_043748518.1">
    <property type="nucleotide sequence ID" value="NZ_AQQX01000003.1"/>
</dbReference>
<evidence type="ECO:0008006" key="3">
    <source>
        <dbReference type="Google" id="ProtNLM"/>
    </source>
</evidence>
<dbReference type="Pfam" id="PF11150">
    <property type="entry name" value="DUF2927"/>
    <property type="match status" value="1"/>
</dbReference>
<dbReference type="Proteomes" id="UP000030004">
    <property type="component" value="Unassembled WGS sequence"/>
</dbReference>
<organism evidence="1 2">
    <name type="scientific">Pseudooceanicola atlanticus</name>
    <dbReference type="NCBI Taxonomy" id="1461694"/>
    <lineage>
        <taxon>Bacteria</taxon>
        <taxon>Pseudomonadati</taxon>
        <taxon>Pseudomonadota</taxon>
        <taxon>Alphaproteobacteria</taxon>
        <taxon>Rhodobacterales</taxon>
        <taxon>Paracoccaceae</taxon>
        <taxon>Pseudooceanicola</taxon>
    </lineage>
</organism>
<dbReference type="eggNOG" id="ENOG502Z7V7">
    <property type="taxonomic scope" value="Bacteria"/>
</dbReference>
<reference evidence="1 2" key="1">
    <citation type="journal article" date="2015" name="Antonie Van Leeuwenhoek">
        <title>Pseudooceanicola atlanticus gen. nov. sp. nov., isolated from surface seawater of the Atlantic Ocean and reclassification of Oceanicola batsensis, Oceanicola marinus, Oceanicola nitratireducens, Oceanicola nanhaiensis, Oceanicola antarcticus and Oceanicola flagellatus, as Pseudooceanicola batsensis comb. nov., Pseudooceanicola marinus comb. nov., Pseudooceanicola nitratireducens comb. nov., Pseudooceanicola nanhaiensis comb. nov., Pseudooceanicola antarcticus comb. nov., and Pseudooceanicola flagellatus comb. nov.</title>
        <authorList>
            <person name="Lai Q."/>
            <person name="Li G."/>
            <person name="Liu X."/>
            <person name="Du Y."/>
            <person name="Sun F."/>
            <person name="Shao Z."/>
        </authorList>
    </citation>
    <scope>NUCLEOTIDE SEQUENCE [LARGE SCALE GENOMIC DNA]</scope>
    <source>
        <strain evidence="1 2">22II-s11g</strain>
    </source>
</reference>
<dbReference type="OrthoDB" id="7823193at2"/>
<sequence>MRGVLRYIPMAFALSACIGPVDAPRTSLPVSSETPTRMAQPAPTSLPAMKVFARALPQAPLRANSDMARDFLDLSFQLESGRDLPVFTRFEGPIRVSVSGTPTQGMVDDLGRLLKRLRAEAGIDIDFGKSASQITVQAVSSAQIRRYLPQAACFVVPGITRLSQYHAARRRGDTDWARLDTRRRIAIFVPVDVTPQEARDCLHEELAQALGPLNDLYRLPDSTFNDDNMHAVLTGFDMLMLRATYAPELRSGMTRAQVASALPALLSRLNPEGDGRLSRPLGRTPEDWTRAIQTALGPDADDRDRIRAAQQALTIAGREGWQDHRLAFAHFVMARMVQPTDRRAAHAHLTHALKLYRARPDTAPHAAHVAAQLAAHAIRGQDGDRALALLQGQADVARRGENAALLASIQLLRAEALDLTGRSPAATSVRLDSLGWARYGFGPDWAVRAKLNEIAALRPNDIRG</sequence>
<protein>
    <recommendedName>
        <fullName evidence="3">ATP-dependent transcriptional regulator</fullName>
    </recommendedName>
</protein>
<keyword evidence="2" id="KW-1185">Reference proteome</keyword>
<name>A0A0A0EHS6_9RHOB</name>
<comment type="caution">
    <text evidence="1">The sequence shown here is derived from an EMBL/GenBank/DDBJ whole genome shotgun (WGS) entry which is preliminary data.</text>
</comment>
<dbReference type="PROSITE" id="PS51257">
    <property type="entry name" value="PROKAR_LIPOPROTEIN"/>
    <property type="match status" value="1"/>
</dbReference>
<dbReference type="InterPro" id="IPR021323">
    <property type="entry name" value="DUF2927"/>
</dbReference>
<evidence type="ECO:0000313" key="2">
    <source>
        <dbReference type="Proteomes" id="UP000030004"/>
    </source>
</evidence>
<dbReference type="AlphaFoldDB" id="A0A0A0EHS6"/>
<evidence type="ECO:0000313" key="1">
    <source>
        <dbReference type="EMBL" id="KGM48742.1"/>
    </source>
</evidence>
<accession>A0A0A0EHS6</accession>